<keyword evidence="6" id="KW-0378">Hydrolase</keyword>
<dbReference type="Proteomes" id="UP000007266">
    <property type="component" value="Linkage group 8"/>
</dbReference>
<evidence type="ECO:0000256" key="1">
    <source>
        <dbReference type="ARBA" id="ARBA00001968"/>
    </source>
</evidence>
<protein>
    <submittedName>
        <fullName evidence="9">Nuclease HARBI1-like Protein</fullName>
    </submittedName>
</protein>
<evidence type="ECO:0000256" key="3">
    <source>
        <dbReference type="ARBA" id="ARBA00006958"/>
    </source>
</evidence>
<evidence type="ECO:0000259" key="8">
    <source>
        <dbReference type="Pfam" id="PF13359"/>
    </source>
</evidence>
<dbReference type="InterPro" id="IPR045249">
    <property type="entry name" value="HARBI1-like"/>
</dbReference>
<dbReference type="AlphaFoldDB" id="A0A139WDR7"/>
<keyword evidence="7" id="KW-0539">Nucleus</keyword>
<dbReference type="OMA" id="CTHITII"/>
<gene>
    <name evidence="9" type="primary">AUGUSTUS-3.0.2_33941</name>
    <name evidence="9" type="ORF">TcasGA2_TC033941</name>
</gene>
<keyword evidence="4" id="KW-0540">Nuclease</keyword>
<proteinExistence type="inferred from homology"/>
<dbReference type="EMBL" id="KQ971357">
    <property type="protein sequence ID" value="KYB26054.1"/>
    <property type="molecule type" value="Genomic_DNA"/>
</dbReference>
<sequence length="288" mass="33379">MEEFINYMAIRNLEEAEEMYRPNRQRFPRNPMLELSETQFIKMFRLSNELFNYVVDRLEPYIRLQRRNSDLSTETKVLIALNFFATGSYQTNVGVNKYIDVCQSSVSVCIKEVVNAVTQQDIYNEWVHFSDTFEALRKTRQGFFEKHGFPGVVGCIDCTHVANDNNQEHLYINRKFYHSINVQLICDSDLKILNVNARFPDAYIWNQSAVQDVMRVMHTAGENDCFLLGDSGYPLRTWLLTPFAQVVDQSPEAHYNTIHKNTRVKIECCNGVLPISLSSQTSSPSLYP</sequence>
<evidence type="ECO:0000256" key="4">
    <source>
        <dbReference type="ARBA" id="ARBA00022722"/>
    </source>
</evidence>
<comment type="similarity">
    <text evidence="3">Belongs to the HARBI1 family.</text>
</comment>
<dbReference type="GO" id="GO:0004518">
    <property type="term" value="F:nuclease activity"/>
    <property type="evidence" value="ECO:0007669"/>
    <property type="project" value="UniProtKB-KW"/>
</dbReference>
<evidence type="ECO:0000256" key="7">
    <source>
        <dbReference type="ARBA" id="ARBA00023242"/>
    </source>
</evidence>
<keyword evidence="5" id="KW-0479">Metal-binding</keyword>
<feature type="domain" description="DDE Tnp4" evidence="8">
    <location>
        <begin position="156"/>
        <end position="273"/>
    </location>
</feature>
<dbReference type="PANTHER" id="PTHR22930:SF289">
    <property type="entry name" value="DDE TNP4 DOMAIN-CONTAINING PROTEIN-RELATED"/>
    <property type="match status" value="1"/>
</dbReference>
<evidence type="ECO:0000313" key="9">
    <source>
        <dbReference type="EMBL" id="KYB26054.1"/>
    </source>
</evidence>
<dbReference type="GO" id="GO:0005634">
    <property type="term" value="C:nucleus"/>
    <property type="evidence" value="ECO:0007669"/>
    <property type="project" value="UniProtKB-SubCell"/>
</dbReference>
<dbReference type="InParanoid" id="A0A139WDR7"/>
<comment type="subcellular location">
    <subcellularLocation>
        <location evidence="2">Nucleus</location>
    </subcellularLocation>
</comment>
<dbReference type="GO" id="GO:0016787">
    <property type="term" value="F:hydrolase activity"/>
    <property type="evidence" value="ECO:0007669"/>
    <property type="project" value="UniProtKB-KW"/>
</dbReference>
<name>A0A139WDR7_TRICA</name>
<evidence type="ECO:0000313" key="10">
    <source>
        <dbReference type="Proteomes" id="UP000007266"/>
    </source>
</evidence>
<evidence type="ECO:0000256" key="5">
    <source>
        <dbReference type="ARBA" id="ARBA00022723"/>
    </source>
</evidence>
<dbReference type="GO" id="GO:0046872">
    <property type="term" value="F:metal ion binding"/>
    <property type="evidence" value="ECO:0007669"/>
    <property type="project" value="UniProtKB-KW"/>
</dbReference>
<evidence type="ECO:0000256" key="2">
    <source>
        <dbReference type="ARBA" id="ARBA00004123"/>
    </source>
</evidence>
<dbReference type="PANTHER" id="PTHR22930">
    <property type="match status" value="1"/>
</dbReference>
<organism evidence="9 10">
    <name type="scientific">Tribolium castaneum</name>
    <name type="common">Red flour beetle</name>
    <dbReference type="NCBI Taxonomy" id="7070"/>
    <lineage>
        <taxon>Eukaryota</taxon>
        <taxon>Metazoa</taxon>
        <taxon>Ecdysozoa</taxon>
        <taxon>Arthropoda</taxon>
        <taxon>Hexapoda</taxon>
        <taxon>Insecta</taxon>
        <taxon>Pterygota</taxon>
        <taxon>Neoptera</taxon>
        <taxon>Endopterygota</taxon>
        <taxon>Coleoptera</taxon>
        <taxon>Polyphaga</taxon>
        <taxon>Cucujiformia</taxon>
        <taxon>Tenebrionidae</taxon>
        <taxon>Tenebrionidae incertae sedis</taxon>
        <taxon>Tribolium</taxon>
    </lineage>
</organism>
<reference evidence="9 10" key="2">
    <citation type="journal article" date="2010" name="Nucleic Acids Res.">
        <title>BeetleBase in 2010: revisions to provide comprehensive genomic information for Tribolium castaneum.</title>
        <authorList>
            <person name="Kim H.S."/>
            <person name="Murphy T."/>
            <person name="Xia J."/>
            <person name="Caragea D."/>
            <person name="Park Y."/>
            <person name="Beeman R.W."/>
            <person name="Lorenzen M.D."/>
            <person name="Butcher S."/>
            <person name="Manak J.R."/>
            <person name="Brown S.J."/>
        </authorList>
    </citation>
    <scope>GENOME REANNOTATION</scope>
    <source>
        <strain evidence="9 10">Georgia GA2</strain>
    </source>
</reference>
<dbReference type="InterPro" id="IPR027806">
    <property type="entry name" value="HARBI1_dom"/>
</dbReference>
<keyword evidence="10" id="KW-1185">Reference proteome</keyword>
<comment type="cofactor">
    <cofactor evidence="1">
        <name>a divalent metal cation</name>
        <dbReference type="ChEBI" id="CHEBI:60240"/>
    </cofactor>
</comment>
<reference evidence="9 10" key="1">
    <citation type="journal article" date="2008" name="Nature">
        <title>The genome of the model beetle and pest Tribolium castaneum.</title>
        <authorList>
            <consortium name="Tribolium Genome Sequencing Consortium"/>
            <person name="Richards S."/>
            <person name="Gibbs R.A."/>
            <person name="Weinstock G.M."/>
            <person name="Brown S.J."/>
            <person name="Denell R."/>
            <person name="Beeman R.W."/>
            <person name="Gibbs R."/>
            <person name="Beeman R.W."/>
            <person name="Brown S.J."/>
            <person name="Bucher G."/>
            <person name="Friedrich M."/>
            <person name="Grimmelikhuijzen C.J."/>
            <person name="Klingler M."/>
            <person name="Lorenzen M."/>
            <person name="Richards S."/>
            <person name="Roth S."/>
            <person name="Schroder R."/>
            <person name="Tautz D."/>
            <person name="Zdobnov E.M."/>
            <person name="Muzny D."/>
            <person name="Gibbs R.A."/>
            <person name="Weinstock G.M."/>
            <person name="Attaway T."/>
            <person name="Bell S."/>
            <person name="Buhay C.J."/>
            <person name="Chandrabose M.N."/>
            <person name="Chavez D."/>
            <person name="Clerk-Blankenburg K.P."/>
            <person name="Cree A."/>
            <person name="Dao M."/>
            <person name="Davis C."/>
            <person name="Chacko J."/>
            <person name="Dinh H."/>
            <person name="Dugan-Rocha S."/>
            <person name="Fowler G."/>
            <person name="Garner T.T."/>
            <person name="Garnes J."/>
            <person name="Gnirke A."/>
            <person name="Hawes A."/>
            <person name="Hernandez J."/>
            <person name="Hines S."/>
            <person name="Holder M."/>
            <person name="Hume J."/>
            <person name="Jhangiani S.N."/>
            <person name="Joshi V."/>
            <person name="Khan Z.M."/>
            <person name="Jackson L."/>
            <person name="Kovar C."/>
            <person name="Kowis A."/>
            <person name="Lee S."/>
            <person name="Lewis L.R."/>
            <person name="Margolis J."/>
            <person name="Morgan M."/>
            <person name="Nazareth L.V."/>
            <person name="Nguyen N."/>
            <person name="Okwuonu G."/>
            <person name="Parker D."/>
            <person name="Richards S."/>
            <person name="Ruiz S.J."/>
            <person name="Santibanez J."/>
            <person name="Savard J."/>
            <person name="Scherer S.E."/>
            <person name="Schneider B."/>
            <person name="Sodergren E."/>
            <person name="Tautz D."/>
            <person name="Vattahil S."/>
            <person name="Villasana D."/>
            <person name="White C.S."/>
            <person name="Wright R."/>
            <person name="Park Y."/>
            <person name="Beeman R.W."/>
            <person name="Lord J."/>
            <person name="Oppert B."/>
            <person name="Lorenzen M."/>
            <person name="Brown S."/>
            <person name="Wang L."/>
            <person name="Savard J."/>
            <person name="Tautz D."/>
            <person name="Richards S."/>
            <person name="Weinstock G."/>
            <person name="Gibbs R.A."/>
            <person name="Liu Y."/>
            <person name="Worley K."/>
            <person name="Weinstock G."/>
            <person name="Elsik C.G."/>
            <person name="Reese J.T."/>
            <person name="Elhaik E."/>
            <person name="Landan G."/>
            <person name="Graur D."/>
            <person name="Arensburger P."/>
            <person name="Atkinson P."/>
            <person name="Beeman R.W."/>
            <person name="Beidler J."/>
            <person name="Brown S.J."/>
            <person name="Demuth J.P."/>
            <person name="Drury D.W."/>
            <person name="Du Y.Z."/>
            <person name="Fujiwara H."/>
            <person name="Lorenzen M."/>
            <person name="Maselli V."/>
            <person name="Osanai M."/>
            <person name="Park Y."/>
            <person name="Robertson H.M."/>
            <person name="Tu Z."/>
            <person name="Wang J.J."/>
            <person name="Wang S."/>
            <person name="Richards S."/>
            <person name="Song H."/>
            <person name="Zhang L."/>
            <person name="Sodergren E."/>
            <person name="Werner D."/>
            <person name="Stanke M."/>
            <person name="Morgenstern B."/>
            <person name="Solovyev V."/>
            <person name="Kosarev P."/>
            <person name="Brown G."/>
            <person name="Chen H.C."/>
            <person name="Ermolaeva O."/>
            <person name="Hlavina W."/>
            <person name="Kapustin Y."/>
            <person name="Kiryutin B."/>
            <person name="Kitts P."/>
            <person name="Maglott D."/>
            <person name="Pruitt K."/>
            <person name="Sapojnikov V."/>
            <person name="Souvorov A."/>
            <person name="Mackey A.J."/>
            <person name="Waterhouse R.M."/>
            <person name="Wyder S."/>
            <person name="Zdobnov E.M."/>
            <person name="Zdobnov E.M."/>
            <person name="Wyder S."/>
            <person name="Kriventseva E.V."/>
            <person name="Kadowaki T."/>
            <person name="Bork P."/>
            <person name="Aranda M."/>
            <person name="Bao R."/>
            <person name="Beermann A."/>
            <person name="Berns N."/>
            <person name="Bolognesi R."/>
            <person name="Bonneton F."/>
            <person name="Bopp D."/>
            <person name="Brown S.J."/>
            <person name="Bucher G."/>
            <person name="Butts T."/>
            <person name="Chaumot A."/>
            <person name="Denell R.E."/>
            <person name="Ferrier D.E."/>
            <person name="Friedrich M."/>
            <person name="Gordon C.M."/>
            <person name="Jindra M."/>
            <person name="Klingler M."/>
            <person name="Lan Q."/>
            <person name="Lattorff H.M."/>
            <person name="Laudet V."/>
            <person name="von Levetsow C."/>
            <person name="Liu Z."/>
            <person name="Lutz R."/>
            <person name="Lynch J.A."/>
            <person name="da Fonseca R.N."/>
            <person name="Posnien N."/>
            <person name="Reuter R."/>
            <person name="Roth S."/>
            <person name="Savard J."/>
            <person name="Schinko J.B."/>
            <person name="Schmitt C."/>
            <person name="Schoppmeier M."/>
            <person name="Schroder R."/>
            <person name="Shippy T.D."/>
            <person name="Simonnet F."/>
            <person name="Marques-Souza H."/>
            <person name="Tautz D."/>
            <person name="Tomoyasu Y."/>
            <person name="Trauner J."/>
            <person name="Van der Zee M."/>
            <person name="Vervoort M."/>
            <person name="Wittkopp N."/>
            <person name="Wimmer E.A."/>
            <person name="Yang X."/>
            <person name="Jones A.K."/>
            <person name="Sattelle D.B."/>
            <person name="Ebert P.R."/>
            <person name="Nelson D."/>
            <person name="Scott J.G."/>
            <person name="Beeman R.W."/>
            <person name="Muthukrishnan S."/>
            <person name="Kramer K.J."/>
            <person name="Arakane Y."/>
            <person name="Beeman R.W."/>
            <person name="Zhu Q."/>
            <person name="Hogenkamp D."/>
            <person name="Dixit R."/>
            <person name="Oppert B."/>
            <person name="Jiang H."/>
            <person name="Zou Z."/>
            <person name="Marshall J."/>
            <person name="Elpidina E."/>
            <person name="Vinokurov K."/>
            <person name="Oppert C."/>
            <person name="Zou Z."/>
            <person name="Evans J."/>
            <person name="Lu Z."/>
            <person name="Zhao P."/>
            <person name="Sumathipala N."/>
            <person name="Altincicek B."/>
            <person name="Vilcinskas A."/>
            <person name="Williams M."/>
            <person name="Hultmark D."/>
            <person name="Hetru C."/>
            <person name="Jiang H."/>
            <person name="Grimmelikhuijzen C.J."/>
            <person name="Hauser F."/>
            <person name="Cazzamali G."/>
            <person name="Williamson M."/>
            <person name="Park Y."/>
            <person name="Li B."/>
            <person name="Tanaka Y."/>
            <person name="Predel R."/>
            <person name="Neupert S."/>
            <person name="Schachtner J."/>
            <person name="Verleyen P."/>
            <person name="Raible F."/>
            <person name="Bork P."/>
            <person name="Friedrich M."/>
            <person name="Walden K.K."/>
            <person name="Robertson H.M."/>
            <person name="Angeli S."/>
            <person name="Foret S."/>
            <person name="Bucher G."/>
            <person name="Schuetz S."/>
            <person name="Maleszka R."/>
            <person name="Wimmer E.A."/>
            <person name="Beeman R.W."/>
            <person name="Lorenzen M."/>
            <person name="Tomoyasu Y."/>
            <person name="Miller S.C."/>
            <person name="Grossmann D."/>
            <person name="Bucher G."/>
        </authorList>
    </citation>
    <scope>NUCLEOTIDE SEQUENCE [LARGE SCALE GENOMIC DNA]</scope>
    <source>
        <strain evidence="9 10">Georgia GA2</strain>
    </source>
</reference>
<accession>A0A139WDR7</accession>
<dbReference type="Pfam" id="PF13359">
    <property type="entry name" value="DDE_Tnp_4"/>
    <property type="match status" value="1"/>
</dbReference>
<evidence type="ECO:0000256" key="6">
    <source>
        <dbReference type="ARBA" id="ARBA00022801"/>
    </source>
</evidence>